<dbReference type="FunFam" id="3.40.50.1000:FF:000029">
    <property type="entry name" value="3-deoxy-D-manno-octulosonate 8-phosphate phosphatase KdsC"/>
    <property type="match status" value="1"/>
</dbReference>
<sequence>MAHASVNSAVSERAAQVRLMIFDVDGVLTDGRLYFSAEGELLKAFDTLDGQGLKLLAASGIQLALITGRRSQIVAARAQELGIAWVYQGVRDKAVAFAELLSQAHYTAEQCGYMGDDWPDLPVMLKVAFAAAPANAHAEVLARAHWVARAQGGAGAVREACDLILQAQHSYTKLLLTACGQA</sequence>
<comment type="similarity">
    <text evidence="3">Belongs to the KdsC family.</text>
</comment>
<feature type="binding site" evidence="11">
    <location>
        <position position="25"/>
    </location>
    <ligand>
        <name>substrate</name>
    </ligand>
</feature>
<feature type="binding site" evidence="11">
    <location>
        <position position="23"/>
    </location>
    <ligand>
        <name>Mg(2+)</name>
        <dbReference type="ChEBI" id="CHEBI:18420"/>
    </ligand>
</feature>
<dbReference type="InterPro" id="IPR036412">
    <property type="entry name" value="HAD-like_sf"/>
</dbReference>
<keyword evidence="8" id="KW-0378">Hydrolase</keyword>
<keyword evidence="9 11" id="KW-0460">Magnesium</keyword>
<dbReference type="SUPFAM" id="SSF56784">
    <property type="entry name" value="HAD-like"/>
    <property type="match status" value="1"/>
</dbReference>
<dbReference type="InterPro" id="IPR010023">
    <property type="entry name" value="KdsC_fam"/>
</dbReference>
<dbReference type="PANTHER" id="PTHR21485">
    <property type="entry name" value="HAD SUPERFAMILY MEMBERS CMAS AND KDSC"/>
    <property type="match status" value="1"/>
</dbReference>
<evidence type="ECO:0000256" key="8">
    <source>
        <dbReference type="ARBA" id="ARBA00022801"/>
    </source>
</evidence>
<evidence type="ECO:0000256" key="3">
    <source>
        <dbReference type="ARBA" id="ARBA00005893"/>
    </source>
</evidence>
<dbReference type="KEGG" id="mcys:MCB1EB_0569"/>
<evidence type="ECO:0000256" key="11">
    <source>
        <dbReference type="PIRSR" id="PIRSR006118-2"/>
    </source>
</evidence>
<dbReference type="EC" id="3.1.3.45" evidence="5"/>
<evidence type="ECO:0000256" key="4">
    <source>
        <dbReference type="ARBA" id="ARBA00011881"/>
    </source>
</evidence>
<comment type="cofactor">
    <cofactor evidence="2 11">
        <name>Mg(2+)</name>
        <dbReference type="ChEBI" id="CHEBI:18420"/>
    </cofactor>
</comment>
<dbReference type="SFLD" id="SFLDG01138">
    <property type="entry name" value="C1.6.2:_Deoxy-d-mannose-octulo"/>
    <property type="match status" value="1"/>
</dbReference>
<proteinExistence type="inferred from homology"/>
<comment type="subunit">
    <text evidence="4">Homotetramer.</text>
</comment>
<accession>A0A2Z6ETJ9</accession>
<dbReference type="AlphaFoldDB" id="A0A2Z6ETJ9"/>
<dbReference type="CDD" id="cd01630">
    <property type="entry name" value="HAD_KDO-like"/>
    <property type="match status" value="1"/>
</dbReference>
<dbReference type="GO" id="GO:0019143">
    <property type="term" value="F:3-deoxy-manno-octulosonate-8-phosphatase activity"/>
    <property type="evidence" value="ECO:0007669"/>
    <property type="project" value="UniProtKB-EC"/>
</dbReference>
<dbReference type="EMBL" id="AP018150">
    <property type="protein sequence ID" value="BBE08730.1"/>
    <property type="molecule type" value="Genomic_DNA"/>
</dbReference>
<dbReference type="Gene3D" id="3.40.50.1000">
    <property type="entry name" value="HAD superfamily/HAD-like"/>
    <property type="match status" value="1"/>
</dbReference>
<protein>
    <recommendedName>
        <fullName evidence="6">3-deoxy-D-manno-octulosonate 8-phosphate phosphatase KdsC</fullName>
        <ecNumber evidence="5">3.1.3.45</ecNumber>
    </recommendedName>
    <alternativeName>
        <fullName evidence="10">KDO 8-P phosphatase</fullName>
    </alternativeName>
</protein>
<keyword evidence="7 11" id="KW-0479">Metal-binding</keyword>
<comment type="catalytic activity">
    <reaction evidence="1">
        <text>3-deoxy-alpha-D-manno-2-octulosonate-8-phosphate + H2O = 3-deoxy-alpha-D-manno-oct-2-ulosonate + phosphate</text>
        <dbReference type="Rhea" id="RHEA:11500"/>
        <dbReference type="ChEBI" id="CHEBI:15377"/>
        <dbReference type="ChEBI" id="CHEBI:43474"/>
        <dbReference type="ChEBI" id="CHEBI:85985"/>
        <dbReference type="ChEBI" id="CHEBI:85986"/>
        <dbReference type="EC" id="3.1.3.45"/>
    </reaction>
</comment>
<evidence type="ECO:0000256" key="10">
    <source>
        <dbReference type="ARBA" id="ARBA00031051"/>
    </source>
</evidence>
<evidence type="ECO:0000313" key="12">
    <source>
        <dbReference type="EMBL" id="BBE08730.1"/>
    </source>
</evidence>
<evidence type="ECO:0000256" key="1">
    <source>
        <dbReference type="ARBA" id="ARBA00000898"/>
    </source>
</evidence>
<evidence type="ECO:0000313" key="13">
    <source>
        <dbReference type="Proteomes" id="UP000282597"/>
    </source>
</evidence>
<dbReference type="GO" id="GO:0008781">
    <property type="term" value="F:N-acylneuraminate cytidylyltransferase activity"/>
    <property type="evidence" value="ECO:0007669"/>
    <property type="project" value="TreeGrafter"/>
</dbReference>
<dbReference type="Proteomes" id="UP000282597">
    <property type="component" value="Chromosome"/>
</dbReference>
<keyword evidence="13" id="KW-1185">Reference proteome</keyword>
<evidence type="ECO:0000256" key="7">
    <source>
        <dbReference type="ARBA" id="ARBA00022723"/>
    </source>
</evidence>
<dbReference type="InterPro" id="IPR023214">
    <property type="entry name" value="HAD_sf"/>
</dbReference>
<organism evidence="12 13">
    <name type="scientific">Mycoavidus cysteinexigens</name>
    <dbReference type="NCBI Taxonomy" id="1553431"/>
    <lineage>
        <taxon>Bacteria</taxon>
        <taxon>Pseudomonadati</taxon>
        <taxon>Pseudomonadota</taxon>
        <taxon>Betaproteobacteria</taxon>
        <taxon>Burkholderiales</taxon>
        <taxon>Burkholderiaceae</taxon>
        <taxon>Mycoavidus</taxon>
    </lineage>
</organism>
<reference evidence="12 13" key="1">
    <citation type="journal article" date="2018" name="Microbes Environ.">
        <title>Comparative Genomic Insights into Endofungal Lifestyles of Two Bacterial Endosymbionts, Mycoavidus cysteinexigens and Burkholderia rhizoxinica.</title>
        <authorList>
            <person name="Sharmin D."/>
            <person name="Guo Y."/>
            <person name="Nishizawa T."/>
            <person name="Ohshima S."/>
            <person name="Sato Y."/>
            <person name="Takashima Y."/>
            <person name="Narisawa K."/>
            <person name="Ohta H."/>
        </authorList>
    </citation>
    <scope>NUCLEOTIDE SEQUENCE [LARGE SCALE GENOMIC DNA]</scope>
    <source>
        <strain evidence="12 13">B1-EB</strain>
    </source>
</reference>
<evidence type="ECO:0000256" key="5">
    <source>
        <dbReference type="ARBA" id="ARBA00013066"/>
    </source>
</evidence>
<dbReference type="InterPro" id="IPR050793">
    <property type="entry name" value="CMP-NeuNAc_synthase"/>
</dbReference>
<evidence type="ECO:0000256" key="2">
    <source>
        <dbReference type="ARBA" id="ARBA00001946"/>
    </source>
</evidence>
<dbReference type="RefSeq" id="WP_045363088.1">
    <property type="nucleotide sequence ID" value="NZ_AP018150.1"/>
</dbReference>
<evidence type="ECO:0000256" key="9">
    <source>
        <dbReference type="ARBA" id="ARBA00022842"/>
    </source>
</evidence>
<dbReference type="PIRSF" id="PIRSF006118">
    <property type="entry name" value="KDO8-P_Ptase"/>
    <property type="match status" value="1"/>
</dbReference>
<dbReference type="PANTHER" id="PTHR21485:SF3">
    <property type="entry name" value="N-ACYLNEURAMINATE CYTIDYLYLTRANSFERASE"/>
    <property type="match status" value="1"/>
</dbReference>
<dbReference type="SFLD" id="SFLDS00003">
    <property type="entry name" value="Haloacid_Dehalogenase"/>
    <property type="match status" value="1"/>
</dbReference>
<feature type="binding site" evidence="11">
    <location>
        <position position="116"/>
    </location>
    <ligand>
        <name>Mg(2+)</name>
        <dbReference type="ChEBI" id="CHEBI:18420"/>
    </ligand>
</feature>
<dbReference type="NCBIfam" id="TIGR01670">
    <property type="entry name" value="KdsC-phosphatas"/>
    <property type="match status" value="1"/>
</dbReference>
<dbReference type="SFLD" id="SFLDG01136">
    <property type="entry name" value="C1.6:_Phosphoserine_Phosphatas"/>
    <property type="match status" value="1"/>
</dbReference>
<name>A0A2Z6ETJ9_9BURK</name>
<gene>
    <name evidence="12" type="ORF">MCB1EB_0569</name>
</gene>
<dbReference type="GO" id="GO:0046872">
    <property type="term" value="F:metal ion binding"/>
    <property type="evidence" value="ECO:0007669"/>
    <property type="project" value="UniProtKB-KW"/>
</dbReference>
<evidence type="ECO:0000256" key="6">
    <source>
        <dbReference type="ARBA" id="ARBA00020092"/>
    </source>
</evidence>